<dbReference type="Pfam" id="PF10545">
    <property type="entry name" value="MADF_DNA_bdg"/>
    <property type="match status" value="1"/>
</dbReference>
<dbReference type="AlphaFoldDB" id="A0A8K0K2K1"/>
<reference evidence="2" key="1">
    <citation type="submission" date="2013-04" db="EMBL/GenBank/DDBJ databases">
        <authorList>
            <person name="Qu J."/>
            <person name="Murali S.C."/>
            <person name="Bandaranaike D."/>
            <person name="Bellair M."/>
            <person name="Blankenburg K."/>
            <person name="Chao H."/>
            <person name="Dinh H."/>
            <person name="Doddapaneni H."/>
            <person name="Downs B."/>
            <person name="Dugan-Rocha S."/>
            <person name="Elkadiri S."/>
            <person name="Gnanaolivu R.D."/>
            <person name="Hernandez B."/>
            <person name="Javaid M."/>
            <person name="Jayaseelan J.C."/>
            <person name="Lee S."/>
            <person name="Li M."/>
            <person name="Ming W."/>
            <person name="Munidasa M."/>
            <person name="Muniz J."/>
            <person name="Nguyen L."/>
            <person name="Ongeri F."/>
            <person name="Osuji N."/>
            <person name="Pu L.-L."/>
            <person name="Puazo M."/>
            <person name="Qu C."/>
            <person name="Quiroz J."/>
            <person name="Raj R."/>
            <person name="Weissenberger G."/>
            <person name="Xin Y."/>
            <person name="Zou X."/>
            <person name="Han Y."/>
            <person name="Richards S."/>
            <person name="Worley K."/>
            <person name="Muzny D."/>
            <person name="Gibbs R."/>
        </authorList>
    </citation>
    <scope>NUCLEOTIDE SEQUENCE</scope>
    <source>
        <strain evidence="2">Sampled in the wild</strain>
    </source>
</reference>
<keyword evidence="3" id="KW-1185">Reference proteome</keyword>
<dbReference type="InterPro" id="IPR006578">
    <property type="entry name" value="MADF-dom"/>
</dbReference>
<feature type="domain" description="MADF" evidence="1">
    <location>
        <begin position="13"/>
        <end position="111"/>
    </location>
</feature>
<dbReference type="OrthoDB" id="6617753at2759"/>
<dbReference type="PROSITE" id="PS51029">
    <property type="entry name" value="MADF"/>
    <property type="match status" value="1"/>
</dbReference>
<protein>
    <recommendedName>
        <fullName evidence="1">MADF domain-containing protein</fullName>
    </recommendedName>
</protein>
<evidence type="ECO:0000313" key="3">
    <source>
        <dbReference type="Proteomes" id="UP000792457"/>
    </source>
</evidence>
<gene>
    <name evidence="2" type="ORF">J437_LFUL001699</name>
</gene>
<reference evidence="2" key="2">
    <citation type="submission" date="2017-10" db="EMBL/GenBank/DDBJ databases">
        <title>Ladona fulva Genome sequencing and assembly.</title>
        <authorList>
            <person name="Murali S."/>
            <person name="Richards S."/>
            <person name="Bandaranaike D."/>
            <person name="Bellair M."/>
            <person name="Blankenburg K."/>
            <person name="Chao H."/>
            <person name="Dinh H."/>
            <person name="Doddapaneni H."/>
            <person name="Dugan-Rocha S."/>
            <person name="Elkadiri S."/>
            <person name="Gnanaolivu R."/>
            <person name="Hernandez B."/>
            <person name="Skinner E."/>
            <person name="Javaid M."/>
            <person name="Lee S."/>
            <person name="Li M."/>
            <person name="Ming W."/>
            <person name="Munidasa M."/>
            <person name="Muniz J."/>
            <person name="Nguyen L."/>
            <person name="Hughes D."/>
            <person name="Osuji N."/>
            <person name="Pu L.-L."/>
            <person name="Puazo M."/>
            <person name="Qu C."/>
            <person name="Quiroz J."/>
            <person name="Raj R."/>
            <person name="Weissenberger G."/>
            <person name="Xin Y."/>
            <person name="Zou X."/>
            <person name="Han Y."/>
            <person name="Worley K."/>
            <person name="Muzny D."/>
            <person name="Gibbs R."/>
        </authorList>
    </citation>
    <scope>NUCLEOTIDE SEQUENCE</scope>
    <source>
        <strain evidence="2">Sampled in the wild</strain>
    </source>
</reference>
<evidence type="ECO:0000259" key="1">
    <source>
        <dbReference type="PROSITE" id="PS51029"/>
    </source>
</evidence>
<dbReference type="EMBL" id="KZ308312">
    <property type="protein sequence ID" value="KAG8227155.1"/>
    <property type="molecule type" value="Genomic_DNA"/>
</dbReference>
<name>A0A8K0K2K1_LADFU</name>
<sequence length="136" mass="15600">MMALVQSKEFLRKFIAIYCKLPELWKVKSDAHKNRNAKDLAYEKLVAKLKEIDPKADRAAVHTKINALRTSYRRELKKISSSQKSGAGAEGIYKPSLWYFTEIDFLRDQEIKVEGASTINDTEVDEEINETVFLSS</sequence>
<organism evidence="2 3">
    <name type="scientific">Ladona fulva</name>
    <name type="common">Scarce chaser dragonfly</name>
    <name type="synonym">Libellula fulva</name>
    <dbReference type="NCBI Taxonomy" id="123851"/>
    <lineage>
        <taxon>Eukaryota</taxon>
        <taxon>Metazoa</taxon>
        <taxon>Ecdysozoa</taxon>
        <taxon>Arthropoda</taxon>
        <taxon>Hexapoda</taxon>
        <taxon>Insecta</taxon>
        <taxon>Pterygota</taxon>
        <taxon>Palaeoptera</taxon>
        <taxon>Odonata</taxon>
        <taxon>Epiprocta</taxon>
        <taxon>Anisoptera</taxon>
        <taxon>Libelluloidea</taxon>
        <taxon>Libellulidae</taxon>
        <taxon>Ladona</taxon>
    </lineage>
</organism>
<evidence type="ECO:0000313" key="2">
    <source>
        <dbReference type="EMBL" id="KAG8227155.1"/>
    </source>
</evidence>
<proteinExistence type="predicted"/>
<comment type="caution">
    <text evidence="2">The sequence shown here is derived from an EMBL/GenBank/DDBJ whole genome shotgun (WGS) entry which is preliminary data.</text>
</comment>
<dbReference type="PANTHER" id="PTHR21505:SF8">
    <property type="entry name" value="DPT-YFP REPRESSOR BY OVEREXPRESSION, ISOFORM D-RELATED"/>
    <property type="match status" value="1"/>
</dbReference>
<dbReference type="PANTHER" id="PTHR21505">
    <property type="entry name" value="MADF DOMAIN-CONTAINING PROTEIN-RELATED"/>
    <property type="match status" value="1"/>
</dbReference>
<dbReference type="SMART" id="SM00595">
    <property type="entry name" value="MADF"/>
    <property type="match status" value="1"/>
</dbReference>
<dbReference type="Proteomes" id="UP000792457">
    <property type="component" value="Unassembled WGS sequence"/>
</dbReference>
<accession>A0A8K0K2K1</accession>